<dbReference type="PRINTS" id="PR00412">
    <property type="entry name" value="EPOXHYDRLASE"/>
</dbReference>
<sequence>MPLVPLNGVRLHLDVTGPDDGPLAVLVMGTGSRGRVWNLHQVPALVRAGYRVATFDNRGIAPSDECATGFTIDDMVADTAAVIEHLGGGPAAVIGTSLGARITQELALARPDLVRCAVALAAHARIDPVGRTLSAGERALHDAGTSLPATYQAAIAAHLNLSPATMRNEVAVQDWLDLFEMGGPGVTPGVRAQLALSENVDRRAAYAAIRVPVLAVGFADDRLIAPWLAAEVAAIVPGARHGEIPDCGHVGYLERPDAVNAVILEFLAGAAQPDAVQAAHSRA</sequence>
<evidence type="ECO:0000313" key="3">
    <source>
        <dbReference type="Proteomes" id="UP001500449"/>
    </source>
</evidence>
<dbReference type="InterPro" id="IPR000639">
    <property type="entry name" value="Epox_hydrolase-like"/>
</dbReference>
<dbReference type="InterPro" id="IPR029058">
    <property type="entry name" value="AB_hydrolase_fold"/>
</dbReference>
<dbReference type="Pfam" id="PF00561">
    <property type="entry name" value="Abhydrolase_1"/>
    <property type="match status" value="1"/>
</dbReference>
<organism evidence="2 3">
    <name type="scientific">Pseudonocardia ailaonensis</name>
    <dbReference type="NCBI Taxonomy" id="367279"/>
    <lineage>
        <taxon>Bacteria</taxon>
        <taxon>Bacillati</taxon>
        <taxon>Actinomycetota</taxon>
        <taxon>Actinomycetes</taxon>
        <taxon>Pseudonocardiales</taxon>
        <taxon>Pseudonocardiaceae</taxon>
        <taxon>Pseudonocardia</taxon>
    </lineage>
</organism>
<dbReference type="GO" id="GO:0016787">
    <property type="term" value="F:hydrolase activity"/>
    <property type="evidence" value="ECO:0007669"/>
    <property type="project" value="UniProtKB-KW"/>
</dbReference>
<dbReference type="InterPro" id="IPR050228">
    <property type="entry name" value="Carboxylesterase_BioH"/>
</dbReference>
<dbReference type="EMBL" id="BAAAQK010000012">
    <property type="protein sequence ID" value="GAA1855069.1"/>
    <property type="molecule type" value="Genomic_DNA"/>
</dbReference>
<gene>
    <name evidence="2" type="ORF">GCM10009836_38900</name>
</gene>
<comment type="caution">
    <text evidence="2">The sequence shown here is derived from an EMBL/GenBank/DDBJ whole genome shotgun (WGS) entry which is preliminary data.</text>
</comment>
<accession>A0ABN2N6G3</accession>
<dbReference type="PANTHER" id="PTHR43194">
    <property type="entry name" value="HYDROLASE ALPHA/BETA FOLD FAMILY"/>
    <property type="match status" value="1"/>
</dbReference>
<evidence type="ECO:0000313" key="2">
    <source>
        <dbReference type="EMBL" id="GAA1855069.1"/>
    </source>
</evidence>
<dbReference type="InterPro" id="IPR000073">
    <property type="entry name" value="AB_hydrolase_1"/>
</dbReference>
<keyword evidence="2" id="KW-0378">Hydrolase</keyword>
<evidence type="ECO:0000259" key="1">
    <source>
        <dbReference type="Pfam" id="PF00561"/>
    </source>
</evidence>
<feature type="domain" description="AB hydrolase-1" evidence="1">
    <location>
        <begin position="33"/>
        <end position="256"/>
    </location>
</feature>
<reference evidence="2 3" key="1">
    <citation type="journal article" date="2019" name="Int. J. Syst. Evol. Microbiol.">
        <title>The Global Catalogue of Microorganisms (GCM) 10K type strain sequencing project: providing services to taxonomists for standard genome sequencing and annotation.</title>
        <authorList>
            <consortium name="The Broad Institute Genomics Platform"/>
            <consortium name="The Broad Institute Genome Sequencing Center for Infectious Disease"/>
            <person name="Wu L."/>
            <person name="Ma J."/>
        </authorList>
    </citation>
    <scope>NUCLEOTIDE SEQUENCE [LARGE SCALE GENOMIC DNA]</scope>
    <source>
        <strain evidence="2 3">JCM 16009</strain>
    </source>
</reference>
<protein>
    <submittedName>
        <fullName evidence="2">Alpha/beta fold hydrolase</fullName>
    </submittedName>
</protein>
<dbReference type="RefSeq" id="WP_344418740.1">
    <property type="nucleotide sequence ID" value="NZ_BAAAQK010000012.1"/>
</dbReference>
<name>A0ABN2N6G3_9PSEU</name>
<proteinExistence type="predicted"/>
<dbReference type="Proteomes" id="UP001500449">
    <property type="component" value="Unassembled WGS sequence"/>
</dbReference>
<dbReference type="SUPFAM" id="SSF53474">
    <property type="entry name" value="alpha/beta-Hydrolases"/>
    <property type="match status" value="1"/>
</dbReference>
<dbReference type="Gene3D" id="3.40.50.1820">
    <property type="entry name" value="alpha/beta hydrolase"/>
    <property type="match status" value="1"/>
</dbReference>
<dbReference type="PANTHER" id="PTHR43194:SF2">
    <property type="entry name" value="PEROXISOMAL MEMBRANE PROTEIN LPX1"/>
    <property type="match status" value="1"/>
</dbReference>
<keyword evidence="3" id="KW-1185">Reference proteome</keyword>